<dbReference type="GO" id="GO:0006749">
    <property type="term" value="P:glutathione metabolic process"/>
    <property type="evidence" value="ECO:0007669"/>
    <property type="project" value="TreeGrafter"/>
</dbReference>
<dbReference type="PANTHER" id="PTHR43084">
    <property type="entry name" value="PERSULFIDE DIOXYGENASE ETHE1"/>
    <property type="match status" value="1"/>
</dbReference>
<dbReference type="GO" id="GO:0070813">
    <property type="term" value="P:hydrogen sulfide metabolic process"/>
    <property type="evidence" value="ECO:0007669"/>
    <property type="project" value="TreeGrafter"/>
</dbReference>
<feature type="region of interest" description="Disordered" evidence="1">
    <location>
        <begin position="32"/>
        <end position="61"/>
    </location>
</feature>
<dbReference type="GO" id="GO:0050313">
    <property type="term" value="F:sulfur dioxygenase activity"/>
    <property type="evidence" value="ECO:0007669"/>
    <property type="project" value="TreeGrafter"/>
</dbReference>
<dbReference type="GO" id="GO:0005739">
    <property type="term" value="C:mitochondrion"/>
    <property type="evidence" value="ECO:0007669"/>
    <property type="project" value="TreeGrafter"/>
</dbReference>
<evidence type="ECO:0000313" key="3">
    <source>
        <dbReference type="Proteomes" id="UP001054821"/>
    </source>
</evidence>
<dbReference type="EMBL" id="JAJFAZ020000004">
    <property type="protein sequence ID" value="KAI5334682.1"/>
    <property type="molecule type" value="Genomic_DNA"/>
</dbReference>
<dbReference type="Gene3D" id="3.60.15.10">
    <property type="entry name" value="Ribonuclease Z/Hydroxyacylglutathione hydrolase-like"/>
    <property type="match status" value="1"/>
</dbReference>
<dbReference type="PANTHER" id="PTHR43084:SF1">
    <property type="entry name" value="PERSULFIDE DIOXYGENASE ETHE1, MITOCHONDRIAL"/>
    <property type="match status" value="1"/>
</dbReference>
<evidence type="ECO:0000256" key="1">
    <source>
        <dbReference type="SAM" id="MobiDB-lite"/>
    </source>
</evidence>
<comment type="caution">
    <text evidence="2">The sequence shown here is derived from an EMBL/GenBank/DDBJ whole genome shotgun (WGS) entry which is preliminary data.</text>
</comment>
<protein>
    <recommendedName>
        <fullName evidence="4">Metallo-beta-lactamase domain-containing protein</fullName>
    </recommendedName>
</protein>
<reference evidence="2 3" key="1">
    <citation type="journal article" date="2022" name="G3 (Bethesda)">
        <title>Whole-genome sequence and methylome profiling of the almond [Prunus dulcis (Mill.) D.A. Webb] cultivar 'Nonpareil'.</title>
        <authorList>
            <person name="D'Amico-Willman K.M."/>
            <person name="Ouma W.Z."/>
            <person name="Meulia T."/>
            <person name="Sideli G.M."/>
            <person name="Gradziel T.M."/>
            <person name="Fresnedo-Ramirez J."/>
        </authorList>
    </citation>
    <scope>NUCLEOTIDE SEQUENCE [LARGE SCALE GENOMIC DNA]</scope>
    <source>
        <strain evidence="2">Clone GOH B32 T37-40</strain>
    </source>
</reference>
<dbReference type="AlphaFoldDB" id="A0AAD4W386"/>
<proteinExistence type="predicted"/>
<sequence>MHYMFPSTPYELRLYCFCDQRLKNERRINLTGGGVSLSQQPNTKKSSDVGEPDSSAARDSERKRLRLISDHRLWPAKQSHRFKVQATPGHTLGCVTYVTGDGPNQPQPRMAFTGDALLIRGWQFTSTVQVSSFIDFHIAKEYVDLSCS</sequence>
<dbReference type="InterPro" id="IPR051682">
    <property type="entry name" value="Mito_Persulfide_Diox"/>
</dbReference>
<dbReference type="InterPro" id="IPR036866">
    <property type="entry name" value="RibonucZ/Hydroxyglut_hydro"/>
</dbReference>
<dbReference type="Proteomes" id="UP001054821">
    <property type="component" value="Chromosome 4"/>
</dbReference>
<evidence type="ECO:0000313" key="2">
    <source>
        <dbReference type="EMBL" id="KAI5334682.1"/>
    </source>
</evidence>
<evidence type="ECO:0008006" key="4">
    <source>
        <dbReference type="Google" id="ProtNLM"/>
    </source>
</evidence>
<name>A0AAD4W386_PRUDU</name>
<gene>
    <name evidence="2" type="ORF">L3X38_024815</name>
</gene>
<keyword evidence="3" id="KW-1185">Reference proteome</keyword>
<dbReference type="SUPFAM" id="SSF56281">
    <property type="entry name" value="Metallo-hydrolase/oxidoreductase"/>
    <property type="match status" value="1"/>
</dbReference>
<organism evidence="2 3">
    <name type="scientific">Prunus dulcis</name>
    <name type="common">Almond</name>
    <name type="synonym">Amygdalus dulcis</name>
    <dbReference type="NCBI Taxonomy" id="3755"/>
    <lineage>
        <taxon>Eukaryota</taxon>
        <taxon>Viridiplantae</taxon>
        <taxon>Streptophyta</taxon>
        <taxon>Embryophyta</taxon>
        <taxon>Tracheophyta</taxon>
        <taxon>Spermatophyta</taxon>
        <taxon>Magnoliopsida</taxon>
        <taxon>eudicotyledons</taxon>
        <taxon>Gunneridae</taxon>
        <taxon>Pentapetalae</taxon>
        <taxon>rosids</taxon>
        <taxon>fabids</taxon>
        <taxon>Rosales</taxon>
        <taxon>Rosaceae</taxon>
        <taxon>Amygdaloideae</taxon>
        <taxon>Amygdaleae</taxon>
        <taxon>Prunus</taxon>
    </lineage>
</organism>
<accession>A0AAD4W386</accession>